<accession>A0A2N5V8E7</accession>
<gene>
    <name evidence="1" type="ORF">PCASD_03743</name>
</gene>
<evidence type="ECO:0000313" key="2">
    <source>
        <dbReference type="Proteomes" id="UP000235392"/>
    </source>
</evidence>
<dbReference type="Proteomes" id="UP000235392">
    <property type="component" value="Unassembled WGS sequence"/>
</dbReference>
<dbReference type="EMBL" id="PGCI01000041">
    <property type="protein sequence ID" value="PLW46238.1"/>
    <property type="molecule type" value="Genomic_DNA"/>
</dbReference>
<evidence type="ECO:0000313" key="1">
    <source>
        <dbReference type="EMBL" id="PLW46238.1"/>
    </source>
</evidence>
<organism evidence="1 2">
    <name type="scientific">Puccinia coronata f. sp. avenae</name>
    <dbReference type="NCBI Taxonomy" id="200324"/>
    <lineage>
        <taxon>Eukaryota</taxon>
        <taxon>Fungi</taxon>
        <taxon>Dikarya</taxon>
        <taxon>Basidiomycota</taxon>
        <taxon>Pucciniomycotina</taxon>
        <taxon>Pucciniomycetes</taxon>
        <taxon>Pucciniales</taxon>
        <taxon>Pucciniaceae</taxon>
        <taxon>Puccinia</taxon>
    </lineage>
</organism>
<name>A0A2N5V8E7_9BASI</name>
<proteinExistence type="predicted"/>
<protein>
    <submittedName>
        <fullName evidence="1">Uncharacterized protein</fullName>
    </submittedName>
</protein>
<sequence>MPPTTNIKPRMAPIEVNKSQFPESQLGTVSNEELSVILPAAAMPFRTSIKAQFAHIEVTKSQFPESQLKTVSNEELSVIFPAAAMPLLTSINFTRPALFSTAPHARPAVTGANESVSLGLLSDSRTPSLGGQQSLFQKK</sequence>
<dbReference type="AlphaFoldDB" id="A0A2N5V8E7"/>
<reference evidence="1 2" key="1">
    <citation type="submission" date="2017-11" db="EMBL/GenBank/DDBJ databases">
        <title>De novo assembly and phasing of dikaryotic genomes from two isolates of Puccinia coronata f. sp. avenae, the causal agent of oat crown rust.</title>
        <authorList>
            <person name="Miller M.E."/>
            <person name="Zhang Y."/>
            <person name="Omidvar V."/>
            <person name="Sperschneider J."/>
            <person name="Schwessinger B."/>
            <person name="Raley C."/>
            <person name="Palmer J.M."/>
            <person name="Garnica D."/>
            <person name="Upadhyaya N."/>
            <person name="Rathjen J."/>
            <person name="Taylor J.M."/>
            <person name="Park R.F."/>
            <person name="Dodds P.N."/>
            <person name="Hirsch C.D."/>
            <person name="Kianian S.F."/>
            <person name="Figueroa M."/>
        </authorList>
    </citation>
    <scope>NUCLEOTIDE SEQUENCE [LARGE SCALE GENOMIC DNA]</scope>
    <source>
        <strain evidence="1">12SD80</strain>
    </source>
</reference>
<comment type="caution">
    <text evidence="1">The sequence shown here is derived from an EMBL/GenBank/DDBJ whole genome shotgun (WGS) entry which is preliminary data.</text>
</comment>